<gene>
    <name evidence="2" type="ORF">GCM10009836_70580</name>
</gene>
<comment type="caution">
    <text evidence="2">The sequence shown here is derived from an EMBL/GenBank/DDBJ whole genome shotgun (WGS) entry which is preliminary data.</text>
</comment>
<organism evidence="2 3">
    <name type="scientific">Pseudonocardia ailaonensis</name>
    <dbReference type="NCBI Taxonomy" id="367279"/>
    <lineage>
        <taxon>Bacteria</taxon>
        <taxon>Bacillati</taxon>
        <taxon>Actinomycetota</taxon>
        <taxon>Actinomycetes</taxon>
        <taxon>Pseudonocardiales</taxon>
        <taxon>Pseudonocardiaceae</taxon>
        <taxon>Pseudonocardia</taxon>
    </lineage>
</organism>
<keyword evidence="3" id="KW-1185">Reference proteome</keyword>
<dbReference type="Proteomes" id="UP001500449">
    <property type="component" value="Unassembled WGS sequence"/>
</dbReference>
<protein>
    <submittedName>
        <fullName evidence="2">Uncharacterized protein</fullName>
    </submittedName>
</protein>
<keyword evidence="1" id="KW-0472">Membrane</keyword>
<keyword evidence="1" id="KW-0812">Transmembrane</keyword>
<feature type="transmembrane region" description="Helical" evidence="1">
    <location>
        <begin position="173"/>
        <end position="190"/>
    </location>
</feature>
<proteinExistence type="predicted"/>
<keyword evidence="1" id="KW-1133">Transmembrane helix</keyword>
<evidence type="ECO:0000313" key="2">
    <source>
        <dbReference type="EMBL" id="GAA1879119.1"/>
    </source>
</evidence>
<name>A0ABN2NP17_9PSEU</name>
<dbReference type="EMBL" id="BAAAQK010000029">
    <property type="protein sequence ID" value="GAA1879119.1"/>
    <property type="molecule type" value="Genomic_DNA"/>
</dbReference>
<sequence length="259" mass="27259">MLPRVTAPTRHAEAVRARRSELTGAHAALGGGHRARLRAELAVVRLHAETGLAAVHRDLRADCAPWLVGRHRRRLPAVLGPTAARVGSEWLAHSESRALAVIARVHGRALPEQIVCTRSPSASLPEGSGPNDVAAPSGGLAVALRGADALRLALLPAAGVPALGLTAAAARPLLPLAVGLALALMLGVAYRRRELAERERWSAWVEAVLRHAGAAARTALTARLLVLEQEAGERLDGLVAARRAEVARELRALAEVERG</sequence>
<accession>A0ABN2NP17</accession>
<reference evidence="2 3" key="1">
    <citation type="journal article" date="2019" name="Int. J. Syst. Evol. Microbiol.">
        <title>The Global Catalogue of Microorganisms (GCM) 10K type strain sequencing project: providing services to taxonomists for standard genome sequencing and annotation.</title>
        <authorList>
            <consortium name="The Broad Institute Genomics Platform"/>
            <consortium name="The Broad Institute Genome Sequencing Center for Infectious Disease"/>
            <person name="Wu L."/>
            <person name="Ma J."/>
        </authorList>
    </citation>
    <scope>NUCLEOTIDE SEQUENCE [LARGE SCALE GENOMIC DNA]</scope>
    <source>
        <strain evidence="2 3">JCM 16009</strain>
    </source>
</reference>
<evidence type="ECO:0000256" key="1">
    <source>
        <dbReference type="SAM" id="Phobius"/>
    </source>
</evidence>
<evidence type="ECO:0000313" key="3">
    <source>
        <dbReference type="Proteomes" id="UP001500449"/>
    </source>
</evidence>